<comment type="caution">
    <text evidence="4">The sequence shown here is derived from an EMBL/GenBank/DDBJ whole genome shotgun (WGS) entry which is preliminary data.</text>
</comment>
<evidence type="ECO:0000256" key="1">
    <source>
        <dbReference type="SAM" id="Coils"/>
    </source>
</evidence>
<dbReference type="AlphaFoldDB" id="A0A934Q731"/>
<feature type="region of interest" description="Disordered" evidence="2">
    <location>
        <begin position="542"/>
        <end position="561"/>
    </location>
</feature>
<dbReference type="Proteomes" id="UP000608530">
    <property type="component" value="Unassembled WGS sequence"/>
</dbReference>
<organism evidence="4 5">
    <name type="scientific">Leucobacter chromiisoli</name>
    <dbReference type="NCBI Taxonomy" id="2796471"/>
    <lineage>
        <taxon>Bacteria</taxon>
        <taxon>Bacillati</taxon>
        <taxon>Actinomycetota</taxon>
        <taxon>Actinomycetes</taxon>
        <taxon>Micrococcales</taxon>
        <taxon>Microbacteriaceae</taxon>
        <taxon>Leucobacter</taxon>
    </lineage>
</organism>
<reference evidence="4" key="1">
    <citation type="submission" date="2020-12" db="EMBL/GenBank/DDBJ databases">
        <title>Leucobacter sp. CAS1, isolated from Chromium sludge.</title>
        <authorList>
            <person name="Xu Z."/>
        </authorList>
    </citation>
    <scope>NUCLEOTIDE SEQUENCE</scope>
    <source>
        <strain evidence="4">CSA1</strain>
    </source>
</reference>
<proteinExistence type="predicted"/>
<feature type="coiled-coil region" evidence="1">
    <location>
        <begin position="450"/>
        <end position="512"/>
    </location>
</feature>
<evidence type="ECO:0000256" key="2">
    <source>
        <dbReference type="SAM" id="MobiDB-lite"/>
    </source>
</evidence>
<gene>
    <name evidence="4" type="ORF">JD276_07850</name>
</gene>
<dbReference type="RefSeq" id="WP_200115096.1">
    <property type="nucleotide sequence ID" value="NZ_JAEHOH010000010.1"/>
</dbReference>
<feature type="region of interest" description="Disordered" evidence="2">
    <location>
        <begin position="619"/>
        <end position="668"/>
    </location>
</feature>
<protein>
    <submittedName>
        <fullName evidence="4">TPM domain-containing protein</fullName>
    </submittedName>
</protein>
<evidence type="ECO:0000313" key="5">
    <source>
        <dbReference type="Proteomes" id="UP000608530"/>
    </source>
</evidence>
<feature type="compositionally biased region" description="Low complexity" evidence="2">
    <location>
        <begin position="638"/>
        <end position="657"/>
    </location>
</feature>
<feature type="domain" description="TPM" evidence="3">
    <location>
        <begin position="44"/>
        <end position="160"/>
    </location>
</feature>
<feature type="compositionally biased region" description="Basic residues" evidence="2">
    <location>
        <begin position="658"/>
        <end position="668"/>
    </location>
</feature>
<accession>A0A934Q731</accession>
<evidence type="ECO:0000313" key="4">
    <source>
        <dbReference type="EMBL" id="MBK0418946.1"/>
    </source>
</evidence>
<keyword evidence="5" id="KW-1185">Reference proteome</keyword>
<keyword evidence="1" id="KW-0175">Coiled coil</keyword>
<dbReference type="InterPro" id="IPR007621">
    <property type="entry name" value="TPM_dom"/>
</dbReference>
<feature type="compositionally biased region" description="Gly residues" evidence="2">
    <location>
        <begin position="619"/>
        <end position="637"/>
    </location>
</feature>
<dbReference type="Pfam" id="PF04536">
    <property type="entry name" value="TPM_phosphatase"/>
    <property type="match status" value="1"/>
</dbReference>
<evidence type="ECO:0000259" key="3">
    <source>
        <dbReference type="Pfam" id="PF04536"/>
    </source>
</evidence>
<dbReference type="EMBL" id="JAEHOH010000010">
    <property type="protein sequence ID" value="MBK0418946.1"/>
    <property type="molecule type" value="Genomic_DNA"/>
</dbReference>
<dbReference type="Gene3D" id="3.10.310.50">
    <property type="match status" value="1"/>
</dbReference>
<name>A0A934Q731_9MICO</name>
<sequence length="668" mass="68875">MKSARIRAPRWIVAGAAAAGAAWVLLAGAPAGAVEPVALGDSYVADEADVLGAADERAANARLAATFAETGIDLYVVLVDEFTNPGDRVSWANETAELNGLGDSQYLLAVSTEGRQYFISALDGGPLSDRQLDAIEERILPELRDGDWSGAISAAAEQVETEHGAAGRTTAIVVGSVAGAVGVGGAAFGISRAVRGRRASRERREELEELEQRSGSALVAADDAVTTSEQELQFAGAQFGEAAVAEFAEALEAARTQLIEAFGLRQQLDDAVPDTEEQRRQWLTRILELCAAVDATLDAQSEPFERLRDIERNAPAALEALEQRRAAAAGGAETALAELSRLSADYAAEELSSVSANPGQADGLLSFAQVRAAAARTSLEGGRTGEAAVAIREAEAAVGQAEGLGRAIGKHGEQLARVEERCTELISEIQGDVAAASAVPDPDGRIAAAVRETEERIERARADLSGADRRPSRAVEALEAANANIDGVVQAARDAERARQLLNATLAQAGDRVLQAEGYIASRRGAVGSTARTRAAEARASLSRAESARAGDPQSALREAQRADRLAAEALSAAQLDVEGFGGADGYGGYRGSSGGSPDLAAVLGGILGDSGGGFGGSRGGSWGGSWGGGSRRGGGSSRSSRSRSSGSRRSSSSRSSGSRRSRGGGRF</sequence>